<dbReference type="Proteomes" id="UP000571950">
    <property type="component" value="Unassembled WGS sequence"/>
</dbReference>
<keyword evidence="2 5" id="KW-0812">Transmembrane</keyword>
<dbReference type="PROSITE" id="PS00217">
    <property type="entry name" value="SUGAR_TRANSPORT_2"/>
    <property type="match status" value="1"/>
</dbReference>
<organism evidence="7 8">
    <name type="scientific">Sphingobium jiangsuense</name>
    <dbReference type="NCBI Taxonomy" id="870476"/>
    <lineage>
        <taxon>Bacteria</taxon>
        <taxon>Pseudomonadati</taxon>
        <taxon>Pseudomonadota</taxon>
        <taxon>Alphaproteobacteria</taxon>
        <taxon>Sphingomonadales</taxon>
        <taxon>Sphingomonadaceae</taxon>
        <taxon>Sphingobium</taxon>
    </lineage>
</organism>
<dbReference type="AlphaFoldDB" id="A0A7W6BPN3"/>
<sequence>MSRGSDPRRIIDDAPLSRLQLVAIAIAVGLNALDGFDVLSISFAAPGIAKEWNIDRAALGVVLSMELIGMAVGSVLFGGIADRIGRRKTILTCLVVMAFGMAMVPWASGIFQLSCWRVLTGLGIGGMLAATAAITAEFANRKRRNLALAIMTIGYPIGAVIGGMISAVLLAHYDWRAVFVFGAAVTICFLPLVLFLVPEPVHFLLVRRDGGTLDRVNRLMRRMGHQPVAELPPVTRDEEKSSIADILKPGLLATTLLVTTAYFMHIVTFYFILKWAPKIVVDMGYVPADAAGVLVWANIGGALGGGIFGLLSQRFPLRGMTMLVLLASFGMVTLFGAVGVTTLQGLSLLAFAAGLFTNSGVVGLYTIFAHAFPTHARGTGTGFAIGVGRGGAALSPILAGVLFQAGFALPVVAAALGAGSLVAALALMGVKLRNGDGSKHA</sequence>
<feature type="domain" description="Major facilitator superfamily (MFS) profile" evidence="6">
    <location>
        <begin position="23"/>
        <end position="431"/>
    </location>
</feature>
<dbReference type="PANTHER" id="PTHR23508">
    <property type="entry name" value="CARBOXYLIC ACID TRANSPORTER PROTEIN HOMOLOG"/>
    <property type="match status" value="1"/>
</dbReference>
<feature type="transmembrane region" description="Helical" evidence="5">
    <location>
        <begin position="348"/>
        <end position="368"/>
    </location>
</feature>
<dbReference type="PROSITE" id="PS50850">
    <property type="entry name" value="MFS"/>
    <property type="match status" value="1"/>
</dbReference>
<dbReference type="Gene3D" id="1.20.1250.20">
    <property type="entry name" value="MFS general substrate transporter like domains"/>
    <property type="match status" value="1"/>
</dbReference>
<keyword evidence="4 5" id="KW-0472">Membrane</keyword>
<comment type="subcellular location">
    <subcellularLocation>
        <location evidence="1">Membrane</location>
        <topology evidence="1">Multi-pass membrane protein</topology>
    </subcellularLocation>
</comment>
<dbReference type="GO" id="GO:0046943">
    <property type="term" value="F:carboxylic acid transmembrane transporter activity"/>
    <property type="evidence" value="ECO:0007669"/>
    <property type="project" value="TreeGrafter"/>
</dbReference>
<keyword evidence="8" id="KW-1185">Reference proteome</keyword>
<feature type="transmembrane region" description="Helical" evidence="5">
    <location>
        <begin position="250"/>
        <end position="273"/>
    </location>
</feature>
<dbReference type="PANTHER" id="PTHR23508:SF10">
    <property type="entry name" value="CARBOXYLIC ACID TRANSPORTER PROTEIN HOMOLOG"/>
    <property type="match status" value="1"/>
</dbReference>
<reference evidence="7 8" key="1">
    <citation type="submission" date="2020-08" db="EMBL/GenBank/DDBJ databases">
        <title>Genomic Encyclopedia of Type Strains, Phase IV (KMG-IV): sequencing the most valuable type-strain genomes for metagenomic binning, comparative biology and taxonomic classification.</title>
        <authorList>
            <person name="Goeker M."/>
        </authorList>
    </citation>
    <scope>NUCLEOTIDE SEQUENCE [LARGE SCALE GENOMIC DNA]</scope>
    <source>
        <strain evidence="7 8">DSM 26189</strain>
    </source>
</reference>
<dbReference type="InterPro" id="IPR020846">
    <property type="entry name" value="MFS_dom"/>
</dbReference>
<feature type="transmembrane region" description="Helical" evidence="5">
    <location>
        <begin position="380"/>
        <end position="401"/>
    </location>
</feature>
<feature type="transmembrane region" description="Helical" evidence="5">
    <location>
        <begin position="177"/>
        <end position="197"/>
    </location>
</feature>
<evidence type="ECO:0000256" key="3">
    <source>
        <dbReference type="ARBA" id="ARBA00022989"/>
    </source>
</evidence>
<dbReference type="RefSeq" id="WP_188071091.1">
    <property type="nucleotide sequence ID" value="NZ_BSPS01000018.1"/>
</dbReference>
<evidence type="ECO:0000256" key="1">
    <source>
        <dbReference type="ARBA" id="ARBA00004141"/>
    </source>
</evidence>
<dbReference type="GO" id="GO:0005886">
    <property type="term" value="C:plasma membrane"/>
    <property type="evidence" value="ECO:0007669"/>
    <property type="project" value="TreeGrafter"/>
</dbReference>
<dbReference type="InterPro" id="IPR005829">
    <property type="entry name" value="Sugar_transporter_CS"/>
</dbReference>
<name>A0A7W6BPN3_9SPHN</name>
<dbReference type="Pfam" id="PF07690">
    <property type="entry name" value="MFS_1"/>
    <property type="match status" value="1"/>
</dbReference>
<dbReference type="EMBL" id="JACIDT010000003">
    <property type="protein sequence ID" value="MBB3925554.1"/>
    <property type="molecule type" value="Genomic_DNA"/>
</dbReference>
<comment type="caution">
    <text evidence="7">The sequence shown here is derived from an EMBL/GenBank/DDBJ whole genome shotgun (WGS) entry which is preliminary data.</text>
</comment>
<gene>
    <name evidence="7" type="ORF">GGR43_001267</name>
</gene>
<feature type="transmembrane region" description="Helical" evidence="5">
    <location>
        <begin position="89"/>
        <end position="107"/>
    </location>
</feature>
<feature type="transmembrane region" description="Helical" evidence="5">
    <location>
        <begin position="323"/>
        <end position="342"/>
    </location>
</feature>
<accession>A0A7W6BPN3</accession>
<feature type="transmembrane region" description="Helical" evidence="5">
    <location>
        <begin position="119"/>
        <end position="139"/>
    </location>
</feature>
<keyword evidence="3 5" id="KW-1133">Transmembrane helix</keyword>
<dbReference type="SUPFAM" id="SSF103473">
    <property type="entry name" value="MFS general substrate transporter"/>
    <property type="match status" value="1"/>
</dbReference>
<proteinExistence type="predicted"/>
<evidence type="ECO:0000256" key="2">
    <source>
        <dbReference type="ARBA" id="ARBA00022692"/>
    </source>
</evidence>
<feature type="transmembrane region" description="Helical" evidence="5">
    <location>
        <begin position="57"/>
        <end position="77"/>
    </location>
</feature>
<evidence type="ECO:0000256" key="4">
    <source>
        <dbReference type="ARBA" id="ARBA00023136"/>
    </source>
</evidence>
<feature type="transmembrane region" description="Helical" evidence="5">
    <location>
        <begin position="293"/>
        <end position="311"/>
    </location>
</feature>
<feature type="transmembrane region" description="Helical" evidence="5">
    <location>
        <begin position="407"/>
        <end position="430"/>
    </location>
</feature>
<evidence type="ECO:0000256" key="5">
    <source>
        <dbReference type="SAM" id="Phobius"/>
    </source>
</evidence>
<evidence type="ECO:0000259" key="6">
    <source>
        <dbReference type="PROSITE" id="PS50850"/>
    </source>
</evidence>
<feature type="transmembrane region" description="Helical" evidence="5">
    <location>
        <begin position="21"/>
        <end position="45"/>
    </location>
</feature>
<dbReference type="InterPro" id="IPR011701">
    <property type="entry name" value="MFS"/>
</dbReference>
<protein>
    <submittedName>
        <fullName evidence="7">Benzoate transport</fullName>
    </submittedName>
</protein>
<evidence type="ECO:0000313" key="7">
    <source>
        <dbReference type="EMBL" id="MBB3925554.1"/>
    </source>
</evidence>
<feature type="transmembrane region" description="Helical" evidence="5">
    <location>
        <begin position="146"/>
        <end position="171"/>
    </location>
</feature>
<dbReference type="InterPro" id="IPR036259">
    <property type="entry name" value="MFS_trans_sf"/>
</dbReference>
<evidence type="ECO:0000313" key="8">
    <source>
        <dbReference type="Proteomes" id="UP000571950"/>
    </source>
</evidence>